<dbReference type="GO" id="GO:0016787">
    <property type="term" value="F:hydrolase activity"/>
    <property type="evidence" value="ECO:0007669"/>
    <property type="project" value="UniProtKB-KW"/>
</dbReference>
<proteinExistence type="predicted"/>
<keyword evidence="2" id="KW-0378">Hydrolase</keyword>
<comment type="caution">
    <text evidence="2">The sequence shown here is derived from an EMBL/GenBank/DDBJ whole genome shotgun (WGS) entry which is preliminary data.</text>
</comment>
<protein>
    <submittedName>
        <fullName evidence="2">Alpha/beta hydrolase</fullName>
    </submittedName>
</protein>
<dbReference type="RefSeq" id="WP_227309305.1">
    <property type="nucleotide sequence ID" value="NZ_JAESVA010000008.1"/>
</dbReference>
<dbReference type="InterPro" id="IPR000073">
    <property type="entry name" value="AB_hydrolase_1"/>
</dbReference>
<dbReference type="EMBL" id="JAESVA010000008">
    <property type="protein sequence ID" value="MCB8882649.1"/>
    <property type="molecule type" value="Genomic_DNA"/>
</dbReference>
<evidence type="ECO:0000313" key="3">
    <source>
        <dbReference type="Proteomes" id="UP000721844"/>
    </source>
</evidence>
<feature type="domain" description="AB hydrolase-1" evidence="1">
    <location>
        <begin position="11"/>
        <end position="260"/>
    </location>
</feature>
<reference evidence="2 3" key="1">
    <citation type="journal article" date="2021" name="Microorganisms">
        <title>Acidisoma silvae sp. nov. and Acidisomacellulosilytica sp. nov., Two Acidophilic Bacteria Isolated from Decaying Wood, Hydrolyzing Cellulose and Producing Poly-3-hydroxybutyrate.</title>
        <authorList>
            <person name="Mieszkin S."/>
            <person name="Pouder E."/>
            <person name="Uroz S."/>
            <person name="Simon-Colin C."/>
            <person name="Alain K."/>
        </authorList>
    </citation>
    <scope>NUCLEOTIDE SEQUENCE [LARGE SCALE GENOMIC DNA]</scope>
    <source>
        <strain evidence="2 3">HW T5.17</strain>
    </source>
</reference>
<dbReference type="Gene3D" id="3.40.50.1820">
    <property type="entry name" value="alpha/beta hydrolase"/>
    <property type="match status" value="1"/>
</dbReference>
<name>A0A963Z4G1_9PROT</name>
<gene>
    <name evidence="2" type="ORF">ACELLULO517_20565</name>
</gene>
<evidence type="ECO:0000259" key="1">
    <source>
        <dbReference type="Pfam" id="PF12697"/>
    </source>
</evidence>
<evidence type="ECO:0000313" key="2">
    <source>
        <dbReference type="EMBL" id="MCB8882649.1"/>
    </source>
</evidence>
<sequence length="280" mass="30334">MNRSTASKGTIVLIHGLWLTPKSWDQWKARYERAGYSVVVPAFPGISDDIADLRKNPSGLNGLSMGTIFDHLAKVIDGIVAETGEQPIIMGHSLGGLAVQILLDRGYGKAGISIHGGQSAGFVTLPLSVQRATLTIFGKPWNMGGTVLLSPKQFHYAFTNTMSLEASNRVRNGMQVPAPTWPIWQAAFGMLRNKGDARIDYAKADRAPLLFIAGGADNIVPASVNRKNAAMYKTGVIEVKEFPGRSHFTCGQDDWEQVADHALAWAESQTAQRPKLIHAA</sequence>
<accession>A0A963Z4G1</accession>
<dbReference type="Proteomes" id="UP000721844">
    <property type="component" value="Unassembled WGS sequence"/>
</dbReference>
<dbReference type="InterPro" id="IPR029058">
    <property type="entry name" value="AB_hydrolase_fold"/>
</dbReference>
<dbReference type="Pfam" id="PF12697">
    <property type="entry name" value="Abhydrolase_6"/>
    <property type="match status" value="1"/>
</dbReference>
<organism evidence="2 3">
    <name type="scientific">Acidisoma cellulosilyticum</name>
    <dbReference type="NCBI Taxonomy" id="2802395"/>
    <lineage>
        <taxon>Bacteria</taxon>
        <taxon>Pseudomonadati</taxon>
        <taxon>Pseudomonadota</taxon>
        <taxon>Alphaproteobacteria</taxon>
        <taxon>Acetobacterales</taxon>
        <taxon>Acidocellaceae</taxon>
        <taxon>Acidisoma</taxon>
    </lineage>
</organism>
<keyword evidence="3" id="KW-1185">Reference proteome</keyword>
<dbReference type="SUPFAM" id="SSF53474">
    <property type="entry name" value="alpha/beta-Hydrolases"/>
    <property type="match status" value="1"/>
</dbReference>
<dbReference type="AlphaFoldDB" id="A0A963Z4G1"/>